<dbReference type="Gene3D" id="3.40.50.720">
    <property type="entry name" value="NAD(P)-binding Rossmann-like Domain"/>
    <property type="match status" value="1"/>
</dbReference>
<evidence type="ECO:0000256" key="1">
    <source>
        <dbReference type="ARBA" id="ARBA00005525"/>
    </source>
</evidence>
<keyword evidence="4" id="KW-0963">Cytoplasm</keyword>
<dbReference type="RefSeq" id="WP_250421269.1">
    <property type="nucleotide sequence ID" value="NZ_JAJKBJ010000001.1"/>
</dbReference>
<dbReference type="HAMAP" id="MF_01925">
    <property type="entry name" value="P5C_reductase"/>
    <property type="match status" value="1"/>
</dbReference>
<keyword evidence="10" id="KW-1185">Reference proteome</keyword>
<keyword evidence="4" id="KW-0641">Proline biosynthesis</keyword>
<evidence type="ECO:0000313" key="9">
    <source>
        <dbReference type="EMBL" id="MCL9682758.1"/>
    </source>
</evidence>
<proteinExistence type="inferred from homology"/>
<dbReference type="GO" id="GO:0055129">
    <property type="term" value="P:L-proline biosynthetic process"/>
    <property type="evidence" value="ECO:0007669"/>
    <property type="project" value="UniProtKB-UniRule"/>
</dbReference>
<dbReference type="PIRSF" id="PIRSF000193">
    <property type="entry name" value="Pyrrol-5-carb_rd"/>
    <property type="match status" value="1"/>
</dbReference>
<feature type="binding site" evidence="6">
    <location>
        <begin position="62"/>
        <end position="65"/>
    </location>
    <ligand>
        <name>NADP(+)</name>
        <dbReference type="ChEBI" id="CHEBI:58349"/>
    </ligand>
</feature>
<gene>
    <name evidence="4 9" type="primary">proC</name>
    <name evidence="9" type="ORF">LOX96_01495</name>
</gene>
<dbReference type="EMBL" id="JAJKBJ010000001">
    <property type="protein sequence ID" value="MCL9682758.1"/>
    <property type="molecule type" value="Genomic_DNA"/>
</dbReference>
<dbReference type="EC" id="1.5.1.2" evidence="4 5"/>
<dbReference type="PANTHER" id="PTHR11645">
    <property type="entry name" value="PYRROLINE-5-CARBOXYLATE REDUCTASE"/>
    <property type="match status" value="1"/>
</dbReference>
<dbReference type="InterPro" id="IPR000304">
    <property type="entry name" value="Pyrroline-COOH_reductase"/>
</dbReference>
<dbReference type="SUPFAM" id="SSF51735">
    <property type="entry name" value="NAD(P)-binding Rossmann-fold domains"/>
    <property type="match status" value="1"/>
</dbReference>
<dbReference type="GO" id="GO:0005737">
    <property type="term" value="C:cytoplasm"/>
    <property type="evidence" value="ECO:0007669"/>
    <property type="project" value="UniProtKB-SubCell"/>
</dbReference>
<protein>
    <recommendedName>
        <fullName evidence="4 5">Pyrroline-5-carboxylate reductase</fullName>
        <shortName evidence="4">P5C reductase</shortName>
        <shortName evidence="4">P5CR</shortName>
        <ecNumber evidence="4 5">1.5.1.2</ecNumber>
    </recommendedName>
    <alternativeName>
        <fullName evidence="4">PCA reductase</fullName>
    </alternativeName>
</protein>
<evidence type="ECO:0000256" key="4">
    <source>
        <dbReference type="HAMAP-Rule" id="MF_01925"/>
    </source>
</evidence>
<evidence type="ECO:0000259" key="8">
    <source>
        <dbReference type="Pfam" id="PF14748"/>
    </source>
</evidence>
<dbReference type="InterPro" id="IPR029036">
    <property type="entry name" value="P5CR_dimer"/>
</dbReference>
<comment type="subcellular location">
    <subcellularLocation>
        <location evidence="4">Cytoplasm</location>
    </subcellularLocation>
</comment>
<keyword evidence="3 4" id="KW-0560">Oxidoreductase</keyword>
<evidence type="ECO:0000259" key="7">
    <source>
        <dbReference type="Pfam" id="PF03807"/>
    </source>
</evidence>
<name>A0A9X2CYA2_9GAMM</name>
<dbReference type="PANTHER" id="PTHR11645:SF0">
    <property type="entry name" value="PYRROLINE-5-CARBOXYLATE REDUCTASE 3"/>
    <property type="match status" value="1"/>
</dbReference>
<dbReference type="Pfam" id="PF14748">
    <property type="entry name" value="P5CR_dimer"/>
    <property type="match status" value="1"/>
</dbReference>
<keyword evidence="4" id="KW-0028">Amino-acid biosynthesis</keyword>
<feature type="binding site" evidence="6">
    <location>
        <position position="49"/>
    </location>
    <ligand>
        <name>NADPH</name>
        <dbReference type="ChEBI" id="CHEBI:57783"/>
    </ligand>
</feature>
<dbReference type="InterPro" id="IPR028939">
    <property type="entry name" value="P5C_Rdtase_cat_N"/>
</dbReference>
<feature type="domain" description="Pyrroline-5-carboxylate reductase catalytic N-terminal" evidence="7">
    <location>
        <begin position="3"/>
        <end position="91"/>
    </location>
</feature>
<dbReference type="GO" id="GO:0004735">
    <property type="term" value="F:pyrroline-5-carboxylate reductase activity"/>
    <property type="evidence" value="ECO:0007669"/>
    <property type="project" value="UniProtKB-UniRule"/>
</dbReference>
<dbReference type="InterPro" id="IPR008927">
    <property type="entry name" value="6-PGluconate_DH-like_C_sf"/>
</dbReference>
<comment type="catalytic activity">
    <reaction evidence="4">
        <text>L-proline + NAD(+) = (S)-1-pyrroline-5-carboxylate + NADH + 2 H(+)</text>
        <dbReference type="Rhea" id="RHEA:14105"/>
        <dbReference type="ChEBI" id="CHEBI:15378"/>
        <dbReference type="ChEBI" id="CHEBI:17388"/>
        <dbReference type="ChEBI" id="CHEBI:57540"/>
        <dbReference type="ChEBI" id="CHEBI:57945"/>
        <dbReference type="ChEBI" id="CHEBI:60039"/>
        <dbReference type="EC" id="1.5.1.2"/>
    </reaction>
</comment>
<evidence type="ECO:0000313" key="10">
    <source>
        <dbReference type="Proteomes" id="UP001139721"/>
    </source>
</evidence>
<evidence type="ECO:0000256" key="3">
    <source>
        <dbReference type="ARBA" id="ARBA00023002"/>
    </source>
</evidence>
<organism evidence="9 10">
    <name type="scientific">Legionella maioricensis</name>
    <dbReference type="NCBI Taxonomy" id="2896528"/>
    <lineage>
        <taxon>Bacteria</taxon>
        <taxon>Pseudomonadati</taxon>
        <taxon>Pseudomonadota</taxon>
        <taxon>Gammaproteobacteria</taxon>
        <taxon>Legionellales</taxon>
        <taxon>Legionellaceae</taxon>
        <taxon>Legionella</taxon>
    </lineage>
</organism>
<reference evidence="9" key="1">
    <citation type="submission" date="2021-11" db="EMBL/GenBank/DDBJ databases">
        <title>Legionella maioricencis sp. nov., a new species isolated from hot water samples in Mallorca.</title>
        <authorList>
            <person name="Crespi S."/>
            <person name="Drasar V."/>
            <person name="Salva-Serra F."/>
            <person name="Jaen-Luchoro D."/>
            <person name="Pineiro-Iglesias B."/>
            <person name="Aliaga F."/>
            <person name="Fernandez-Juarez V."/>
            <person name="Coll G."/>
            <person name="Moore E.R.B."/>
            <person name="Bennasar-Figueras A."/>
        </authorList>
    </citation>
    <scope>NUCLEOTIDE SEQUENCE</scope>
    <source>
        <strain evidence="9">HCPI-6</strain>
    </source>
</reference>
<dbReference type="FunFam" id="1.10.3730.10:FF:000001">
    <property type="entry name" value="Pyrroline-5-carboxylate reductase"/>
    <property type="match status" value="1"/>
</dbReference>
<dbReference type="Gene3D" id="1.10.3730.10">
    <property type="entry name" value="ProC C-terminal domain-like"/>
    <property type="match status" value="1"/>
</dbReference>
<evidence type="ECO:0000256" key="6">
    <source>
        <dbReference type="PIRSR" id="PIRSR000193-1"/>
    </source>
</evidence>
<dbReference type="NCBIfam" id="TIGR00112">
    <property type="entry name" value="proC"/>
    <property type="match status" value="1"/>
</dbReference>
<dbReference type="SUPFAM" id="SSF48179">
    <property type="entry name" value="6-phosphogluconate dehydrogenase C-terminal domain-like"/>
    <property type="match status" value="1"/>
</dbReference>
<dbReference type="AlphaFoldDB" id="A0A9X2CYA2"/>
<dbReference type="Pfam" id="PF03807">
    <property type="entry name" value="F420_oxidored"/>
    <property type="match status" value="1"/>
</dbReference>
<comment type="pathway">
    <text evidence="4">Amino-acid biosynthesis; L-proline biosynthesis; L-proline from L-glutamate 5-semialdehyde: step 1/1.</text>
</comment>
<evidence type="ECO:0000256" key="5">
    <source>
        <dbReference type="NCBIfam" id="TIGR00112"/>
    </source>
</evidence>
<dbReference type="InterPro" id="IPR036291">
    <property type="entry name" value="NAD(P)-bd_dom_sf"/>
</dbReference>
<feature type="domain" description="Pyrroline-5-carboxylate reductase dimerisation" evidence="8">
    <location>
        <begin position="155"/>
        <end position="258"/>
    </location>
</feature>
<comment type="catalytic activity">
    <reaction evidence="4">
        <text>L-proline + NADP(+) = (S)-1-pyrroline-5-carboxylate + NADPH + 2 H(+)</text>
        <dbReference type="Rhea" id="RHEA:14109"/>
        <dbReference type="ChEBI" id="CHEBI:15378"/>
        <dbReference type="ChEBI" id="CHEBI:17388"/>
        <dbReference type="ChEBI" id="CHEBI:57783"/>
        <dbReference type="ChEBI" id="CHEBI:58349"/>
        <dbReference type="ChEBI" id="CHEBI:60039"/>
        <dbReference type="EC" id="1.5.1.2"/>
    </reaction>
</comment>
<evidence type="ECO:0000256" key="2">
    <source>
        <dbReference type="ARBA" id="ARBA00022857"/>
    </source>
</evidence>
<feature type="binding site" evidence="6">
    <location>
        <begin position="6"/>
        <end position="11"/>
    </location>
    <ligand>
        <name>NADP(+)</name>
        <dbReference type="ChEBI" id="CHEBI:58349"/>
    </ligand>
</feature>
<dbReference type="Proteomes" id="UP001139721">
    <property type="component" value="Unassembled WGS sequence"/>
</dbReference>
<keyword evidence="2 4" id="KW-0521">NADP</keyword>
<comment type="function">
    <text evidence="4">Catalyzes the reduction of 1-pyrroline-5-carboxylate (PCA) to L-proline.</text>
</comment>
<comment type="similarity">
    <text evidence="1 4">Belongs to the pyrroline-5-carboxylate reductase family.</text>
</comment>
<sequence length="262" mass="27937">MNISFIGYGNMAKAIARGLSQQGSYSLSAAAPSLSAGRNKDQIQTHYDNKEIIKKAEVVILAVKPMKMSLILNEITPLLPPDCLLISVAAGLSLSWFAKHCKANQPLIRTMPNTPASVGLAATPMIANQFVSPEQKRQAELIFSQIGITTWAKNEDDMDTFTALSGSGPAYVFSFLEAMVEAAIALGLKESIAKTFVLQTFSGALKLAQNDDLSLTQLRTKVTSPGGTTAAALSIMHEQLNALTLAAMSAAKQRAHELGTVE</sequence>
<accession>A0A9X2CYA2</accession>
<comment type="caution">
    <text evidence="9">The sequence shown here is derived from an EMBL/GenBank/DDBJ whole genome shotgun (WGS) entry which is preliminary data.</text>
</comment>